<dbReference type="EMBL" id="AP025739">
    <property type="protein sequence ID" value="BDI29372.1"/>
    <property type="molecule type" value="Genomic_DNA"/>
</dbReference>
<dbReference type="Proteomes" id="UP000287394">
    <property type="component" value="Chromosome"/>
</dbReference>
<dbReference type="Gene3D" id="1.10.260.40">
    <property type="entry name" value="lambda repressor-like DNA-binding domains"/>
    <property type="match status" value="1"/>
</dbReference>
<dbReference type="AlphaFoldDB" id="A0A402D753"/>
<dbReference type="OrthoDB" id="9809730at2"/>
<dbReference type="GO" id="GO:0003677">
    <property type="term" value="F:DNA binding"/>
    <property type="evidence" value="ECO:0007669"/>
    <property type="project" value="InterPro"/>
</dbReference>
<organism evidence="1 2">
    <name type="scientific">Capsulimonas corticalis</name>
    <dbReference type="NCBI Taxonomy" id="2219043"/>
    <lineage>
        <taxon>Bacteria</taxon>
        <taxon>Bacillati</taxon>
        <taxon>Armatimonadota</taxon>
        <taxon>Armatimonadia</taxon>
        <taxon>Capsulimonadales</taxon>
        <taxon>Capsulimonadaceae</taxon>
        <taxon>Capsulimonas</taxon>
    </lineage>
</organism>
<evidence type="ECO:0000313" key="2">
    <source>
        <dbReference type="Proteomes" id="UP000287394"/>
    </source>
</evidence>
<dbReference type="Pfam" id="PF13560">
    <property type="entry name" value="HTH_31"/>
    <property type="match status" value="1"/>
</dbReference>
<evidence type="ECO:0000313" key="1">
    <source>
        <dbReference type="EMBL" id="BDI29372.1"/>
    </source>
</evidence>
<dbReference type="PROSITE" id="PS50943">
    <property type="entry name" value="HTH_CROC1"/>
    <property type="match status" value="1"/>
</dbReference>
<dbReference type="KEGG" id="ccot:CCAX7_14230"/>
<gene>
    <name evidence="1" type="ORF">CCAX7_14230</name>
</gene>
<sequence>MNNNLGEFIRSRRIELGHESMRRFARRIGRSPSWLSKVERGEERPGAETLLILARELNVEMAVFFAVAQVIEPDLYEAIVQDYENLAPQIRELIHKVAR</sequence>
<proteinExistence type="predicted"/>
<dbReference type="SMART" id="SM00530">
    <property type="entry name" value="HTH_XRE"/>
    <property type="match status" value="1"/>
</dbReference>
<dbReference type="CDD" id="cd00093">
    <property type="entry name" value="HTH_XRE"/>
    <property type="match status" value="1"/>
</dbReference>
<reference evidence="1 2" key="1">
    <citation type="journal article" date="2019" name="Int. J. Syst. Evol. Microbiol.">
        <title>Capsulimonas corticalis gen. nov., sp. nov., an aerobic capsulated bacterium, of a novel bacterial order, Capsulimonadales ord. nov., of the class Armatimonadia of the phylum Armatimonadetes.</title>
        <authorList>
            <person name="Li J."/>
            <person name="Kudo C."/>
            <person name="Tonouchi A."/>
        </authorList>
    </citation>
    <scope>NUCLEOTIDE SEQUENCE [LARGE SCALE GENOMIC DNA]</scope>
    <source>
        <strain evidence="1 2">AX-7</strain>
    </source>
</reference>
<dbReference type="SUPFAM" id="SSF47413">
    <property type="entry name" value="lambda repressor-like DNA-binding domains"/>
    <property type="match status" value="1"/>
</dbReference>
<dbReference type="RefSeq" id="WP_119325274.1">
    <property type="nucleotide sequence ID" value="NZ_AP025739.1"/>
</dbReference>
<dbReference type="InterPro" id="IPR010982">
    <property type="entry name" value="Lambda_DNA-bd_dom_sf"/>
</dbReference>
<name>A0A402D753_9BACT</name>
<accession>A0A402D753</accession>
<keyword evidence="2" id="KW-1185">Reference proteome</keyword>
<dbReference type="InterPro" id="IPR001387">
    <property type="entry name" value="Cro/C1-type_HTH"/>
</dbReference>
<protein>
    <submittedName>
        <fullName evidence="1">Uncharacterized protein</fullName>
    </submittedName>
</protein>